<dbReference type="Gene3D" id="2.60.420.10">
    <property type="entry name" value="Maltose phosphorylase, domain 3"/>
    <property type="match status" value="1"/>
</dbReference>
<protein>
    <submittedName>
        <fullName evidence="5">Alpha-L-rhamnosidase</fullName>
    </submittedName>
</protein>
<dbReference type="InterPro" id="IPR035398">
    <property type="entry name" value="Bac_rhamnosid_C"/>
</dbReference>
<dbReference type="PANTHER" id="PTHR34987:SF2">
    <property type="entry name" value="B, PUTATIVE (AFU_ORTHOLOGUE AFUA_7G05040)-RELATED"/>
    <property type="match status" value="1"/>
</dbReference>
<dbReference type="InterPro" id="IPR008928">
    <property type="entry name" value="6-hairpin_glycosidase_sf"/>
</dbReference>
<gene>
    <name evidence="5" type="ORF">FE782_27425</name>
</gene>
<dbReference type="Pfam" id="PF08531">
    <property type="entry name" value="Bac_rhamnosid_N"/>
    <property type="match status" value="1"/>
</dbReference>
<dbReference type="AlphaFoldDB" id="A0A5R9FZS1"/>
<dbReference type="Gene3D" id="1.50.10.10">
    <property type="match status" value="1"/>
</dbReference>
<evidence type="ECO:0000259" key="2">
    <source>
        <dbReference type="Pfam" id="PF08531"/>
    </source>
</evidence>
<dbReference type="RefSeq" id="WP_138197547.1">
    <property type="nucleotide sequence ID" value="NZ_VCIW01000025.1"/>
</dbReference>
<dbReference type="Pfam" id="PF17389">
    <property type="entry name" value="Bac_rhamnosid6H"/>
    <property type="match status" value="1"/>
</dbReference>
<sequence length="812" mass="89530">MNSRFTAPPARDASAVWSNGTKIIWFPDEVETHFEQPKNAFCLFRKTFEAPAGVSAARVRAFADSRYRLSINGTYVGRGPCRSDPRRQVVDELDAAAYIRPGINVVSVLALHYGYGTGQSIHRIPALVVEVELTTADGERLVIPSDESWKCRPAAAYDRSAPRVNGCQGPIEIFDSRAELPGWERPEFDDSGWAAAKGRGTKLSPFWNWTKREIPPLEEGEAAAKVVAWRGTLSERPGPPSRLHHQIMEESVDAEMAETSEPIGDGVVVEASRRGTATVVTFDLGSTEPGYLRLRATGAEGDIVDAVYAERLWCGKAPLSLTSNRPIDRFILNGTTAQELETAFAWRACRYVQLIVRNPGGPVTIHRVGLRTRTYPLERTAEFHCSDERLRRIWDISAHTLRLCMQDGFLDSSSREQQQWMGDGRWQAVINYHYSGDARLHRKLLEQIGQSQDPSGMTKARYPDGHHNYPPIPSFCLAWISSFGEYELYSGDGSLLPAWWPNVVHALRWFSAYANEDGLLEDVPYWPFIDWGEGPEGPVPDDQRGGVVTALNLQYAEALGAAAGYASRLGDEEAEAHYAREAARVRTAIRAVLWDDRQGAYVDCLVDGAASESVSEPTNALAILLLHEAGEERARRIGRRVFSGSAAGGAVAAGSPYFMLVIGRALVKLGWAARALELIRERYGAFLDAGSDTTWERWTLFHEGSDGSVSYSSASHAWGASPIVFIYEGIFGLTPLEGGFRRFAMDPDPCNLDDVRATLPVAEGEIDMSLERIDAESWSLAVSIPPGYSGRIAGRHCEAGRHTITIAKEKGT</sequence>
<feature type="domain" description="Bacterial alpha-L-rhamnosidase N-terminal" evidence="2">
    <location>
        <begin position="54"/>
        <end position="198"/>
    </location>
</feature>
<dbReference type="InterPro" id="IPR012341">
    <property type="entry name" value="6hp_glycosidase-like_sf"/>
</dbReference>
<reference evidence="5 6" key="1">
    <citation type="submission" date="2019-05" db="EMBL/GenBank/DDBJ databases">
        <authorList>
            <person name="Narsing Rao M.P."/>
            <person name="Li W.J."/>
        </authorList>
    </citation>
    <scope>NUCLEOTIDE SEQUENCE [LARGE SCALE GENOMIC DNA]</scope>
    <source>
        <strain evidence="5 6">SYSU_K30003</strain>
    </source>
</reference>
<comment type="caution">
    <text evidence="5">The sequence shown here is derived from an EMBL/GenBank/DDBJ whole genome shotgun (WGS) entry which is preliminary data.</text>
</comment>
<evidence type="ECO:0000259" key="1">
    <source>
        <dbReference type="Pfam" id="PF05592"/>
    </source>
</evidence>
<feature type="domain" description="Alpha-L-rhamnosidase concanavalin-like" evidence="1">
    <location>
        <begin position="278"/>
        <end position="355"/>
    </location>
</feature>
<dbReference type="EMBL" id="VCIW01000025">
    <property type="protein sequence ID" value="TLS49011.1"/>
    <property type="molecule type" value="Genomic_DNA"/>
</dbReference>
<evidence type="ECO:0000259" key="4">
    <source>
        <dbReference type="Pfam" id="PF17390"/>
    </source>
</evidence>
<dbReference type="Proteomes" id="UP000309676">
    <property type="component" value="Unassembled WGS sequence"/>
</dbReference>
<dbReference type="InterPro" id="IPR008902">
    <property type="entry name" value="Rhamnosid_concanavalin"/>
</dbReference>
<evidence type="ECO:0000313" key="6">
    <source>
        <dbReference type="Proteomes" id="UP000309676"/>
    </source>
</evidence>
<organism evidence="5 6">
    <name type="scientific">Paenibacillus antri</name>
    <dbReference type="NCBI Taxonomy" id="2582848"/>
    <lineage>
        <taxon>Bacteria</taxon>
        <taxon>Bacillati</taxon>
        <taxon>Bacillota</taxon>
        <taxon>Bacilli</taxon>
        <taxon>Bacillales</taxon>
        <taxon>Paenibacillaceae</taxon>
        <taxon>Paenibacillus</taxon>
    </lineage>
</organism>
<dbReference type="OrthoDB" id="9815108at2"/>
<feature type="domain" description="Alpha-L-rhamnosidase C-terminal" evidence="4">
    <location>
        <begin position="732"/>
        <end position="789"/>
    </location>
</feature>
<dbReference type="InterPro" id="IPR035396">
    <property type="entry name" value="Bac_rhamnosid6H"/>
</dbReference>
<dbReference type="Gene3D" id="2.60.120.260">
    <property type="entry name" value="Galactose-binding domain-like"/>
    <property type="match status" value="2"/>
</dbReference>
<dbReference type="SUPFAM" id="SSF48208">
    <property type="entry name" value="Six-hairpin glycosidases"/>
    <property type="match status" value="1"/>
</dbReference>
<dbReference type="PANTHER" id="PTHR34987">
    <property type="entry name" value="C, PUTATIVE (AFU_ORTHOLOGUE AFUA_3G02880)-RELATED"/>
    <property type="match status" value="1"/>
</dbReference>
<accession>A0A5R9FZS1</accession>
<dbReference type="Pfam" id="PF05592">
    <property type="entry name" value="Bac_rhamnosid"/>
    <property type="match status" value="1"/>
</dbReference>
<keyword evidence="6" id="KW-1185">Reference proteome</keyword>
<dbReference type="GO" id="GO:0005975">
    <property type="term" value="P:carbohydrate metabolic process"/>
    <property type="evidence" value="ECO:0007669"/>
    <property type="project" value="InterPro"/>
</dbReference>
<evidence type="ECO:0000313" key="5">
    <source>
        <dbReference type="EMBL" id="TLS49011.1"/>
    </source>
</evidence>
<feature type="domain" description="Alpha-L-rhamnosidase six-hairpin glycosidase" evidence="3">
    <location>
        <begin position="379"/>
        <end position="729"/>
    </location>
</feature>
<proteinExistence type="predicted"/>
<dbReference type="InterPro" id="IPR013737">
    <property type="entry name" value="Bac_rhamnosid_N"/>
</dbReference>
<dbReference type="Pfam" id="PF17390">
    <property type="entry name" value="Bac_rhamnosid_C"/>
    <property type="match status" value="1"/>
</dbReference>
<evidence type="ECO:0000259" key="3">
    <source>
        <dbReference type="Pfam" id="PF17389"/>
    </source>
</evidence>
<name>A0A5R9FZS1_9BACL</name>